<dbReference type="InParanoid" id="A0A665T376"/>
<dbReference type="Ensembl" id="ENSENLT00000001030.1">
    <property type="protein sequence ID" value="ENSENLP00000000898.1"/>
    <property type="gene ID" value="ENSENLG00000000610.1"/>
</dbReference>
<dbReference type="InterPro" id="IPR011989">
    <property type="entry name" value="ARM-like"/>
</dbReference>
<dbReference type="AlphaFoldDB" id="A0A665T376"/>
<proteinExistence type="predicted"/>
<reference evidence="1" key="3">
    <citation type="submission" date="2025-09" db="UniProtKB">
        <authorList>
            <consortium name="Ensembl"/>
        </authorList>
    </citation>
    <scope>IDENTIFICATION</scope>
</reference>
<keyword evidence="2" id="KW-1185">Reference proteome</keyword>
<reference evidence="1" key="2">
    <citation type="submission" date="2025-08" db="UniProtKB">
        <authorList>
            <consortium name="Ensembl"/>
        </authorList>
    </citation>
    <scope>IDENTIFICATION</scope>
</reference>
<evidence type="ECO:0000313" key="1">
    <source>
        <dbReference type="Ensembl" id="ENSENLP00000000898.1"/>
    </source>
</evidence>
<sequence>RAMLATGAGTLAQVDREKISQWVDQLSSPESREKALLELSKKMEPVPDQAPMSWPSCGPIAALLWGWVLQILVGDPAAGDAAF</sequence>
<reference evidence="1" key="1">
    <citation type="submission" date="2021-04" db="EMBL/GenBank/DDBJ databases">
        <authorList>
            <consortium name="Wellcome Sanger Institute Data Sharing"/>
        </authorList>
    </citation>
    <scope>NUCLEOTIDE SEQUENCE [LARGE SCALE GENOMIC DNA]</scope>
</reference>
<protein>
    <submittedName>
        <fullName evidence="1">Uncharacterized protein</fullName>
    </submittedName>
</protein>
<dbReference type="Proteomes" id="UP000472264">
    <property type="component" value="Chromosome 2"/>
</dbReference>
<name>A0A665T376_ECHNA</name>
<accession>A0A665T376</accession>
<evidence type="ECO:0000313" key="2">
    <source>
        <dbReference type="Proteomes" id="UP000472264"/>
    </source>
</evidence>
<organism evidence="1 2">
    <name type="scientific">Echeneis naucrates</name>
    <name type="common">Live sharksucker</name>
    <dbReference type="NCBI Taxonomy" id="173247"/>
    <lineage>
        <taxon>Eukaryota</taxon>
        <taxon>Metazoa</taxon>
        <taxon>Chordata</taxon>
        <taxon>Craniata</taxon>
        <taxon>Vertebrata</taxon>
        <taxon>Euteleostomi</taxon>
        <taxon>Actinopterygii</taxon>
        <taxon>Neopterygii</taxon>
        <taxon>Teleostei</taxon>
        <taxon>Neoteleostei</taxon>
        <taxon>Acanthomorphata</taxon>
        <taxon>Carangaria</taxon>
        <taxon>Carangiformes</taxon>
        <taxon>Echeneidae</taxon>
        <taxon>Echeneis</taxon>
    </lineage>
</organism>
<dbReference type="Gene3D" id="1.25.10.10">
    <property type="entry name" value="Leucine-rich Repeat Variant"/>
    <property type="match status" value="1"/>
</dbReference>